<evidence type="ECO:0000313" key="1">
    <source>
        <dbReference type="EMBL" id="KAH8005076.1"/>
    </source>
</evidence>
<sequence>METPGGAGASAAAEQQQGTGGGDSSEQQLSPPGAPEALAGSEAAPGAAIAAAGGEGGGPVLRQRCLRAVYVLNDHNPKGAEAGALQCLVRACAAEGAHLATVNFGELDFGETAVLDVFYDAGTNFMSSEVFYYSRT</sequence>
<reference evidence="1" key="1">
    <citation type="submission" date="2021-08" db="EMBL/GenBank/DDBJ databases">
        <title>The first chromosome-level gecko genome reveals the dynamic sex chromosomes of Neotropical dwarf geckos (Sphaerodactylidae: Sphaerodactylus).</title>
        <authorList>
            <person name="Pinto B.J."/>
            <person name="Keating S.E."/>
            <person name="Gamble T."/>
        </authorList>
    </citation>
    <scope>NUCLEOTIDE SEQUENCE</scope>
    <source>
        <strain evidence="1">TG3544</strain>
    </source>
</reference>
<dbReference type="EMBL" id="CM037617">
    <property type="protein sequence ID" value="KAH8005076.1"/>
    <property type="molecule type" value="Genomic_DNA"/>
</dbReference>
<comment type="caution">
    <text evidence="1">The sequence shown here is derived from an EMBL/GenBank/DDBJ whole genome shotgun (WGS) entry which is preliminary data.</text>
</comment>
<keyword evidence="2" id="KW-1185">Reference proteome</keyword>
<protein>
    <submittedName>
        <fullName evidence="1">Uncharacterized protein</fullName>
    </submittedName>
</protein>
<name>A0ACB8FIA9_9SAUR</name>
<gene>
    <name evidence="1" type="ORF">K3G42_023365</name>
</gene>
<accession>A0ACB8FIA9</accession>
<evidence type="ECO:0000313" key="2">
    <source>
        <dbReference type="Proteomes" id="UP000827872"/>
    </source>
</evidence>
<dbReference type="Proteomes" id="UP000827872">
    <property type="component" value="Linkage Group LG04"/>
</dbReference>
<organism evidence="1 2">
    <name type="scientific">Sphaerodactylus townsendi</name>
    <dbReference type="NCBI Taxonomy" id="933632"/>
    <lineage>
        <taxon>Eukaryota</taxon>
        <taxon>Metazoa</taxon>
        <taxon>Chordata</taxon>
        <taxon>Craniata</taxon>
        <taxon>Vertebrata</taxon>
        <taxon>Euteleostomi</taxon>
        <taxon>Lepidosauria</taxon>
        <taxon>Squamata</taxon>
        <taxon>Bifurcata</taxon>
        <taxon>Gekkota</taxon>
        <taxon>Sphaerodactylidae</taxon>
        <taxon>Sphaerodactylus</taxon>
    </lineage>
</organism>
<proteinExistence type="predicted"/>